<accession>A0A5E4N9B3</accession>
<dbReference type="AlphaFoldDB" id="A0A5E4N9B3"/>
<name>A0A5E4N9B3_9HEMI</name>
<dbReference type="Proteomes" id="UP000325440">
    <property type="component" value="Unassembled WGS sequence"/>
</dbReference>
<protein>
    <submittedName>
        <fullName evidence="1">Uncharacterized protein</fullName>
    </submittedName>
</protein>
<evidence type="ECO:0000313" key="1">
    <source>
        <dbReference type="EMBL" id="VVC41368.1"/>
    </source>
</evidence>
<sequence>MESLTDEEISKINALDLINYISITWDEINPEIIKNFLNKAYFGNVLYENVLNSDEPWEFEEAFPDYTISIGNQLIMSEK</sequence>
<gene>
    <name evidence="1" type="ORF">CINCED_3A012807</name>
</gene>
<proteinExistence type="predicted"/>
<dbReference type="OrthoDB" id="125347at2759"/>
<keyword evidence="2" id="KW-1185">Reference proteome</keyword>
<dbReference type="EMBL" id="CABPRJ010001918">
    <property type="protein sequence ID" value="VVC41368.1"/>
    <property type="molecule type" value="Genomic_DNA"/>
</dbReference>
<evidence type="ECO:0000313" key="2">
    <source>
        <dbReference type="Proteomes" id="UP000325440"/>
    </source>
</evidence>
<organism evidence="1 2">
    <name type="scientific">Cinara cedri</name>
    <dbReference type="NCBI Taxonomy" id="506608"/>
    <lineage>
        <taxon>Eukaryota</taxon>
        <taxon>Metazoa</taxon>
        <taxon>Ecdysozoa</taxon>
        <taxon>Arthropoda</taxon>
        <taxon>Hexapoda</taxon>
        <taxon>Insecta</taxon>
        <taxon>Pterygota</taxon>
        <taxon>Neoptera</taxon>
        <taxon>Paraneoptera</taxon>
        <taxon>Hemiptera</taxon>
        <taxon>Sternorrhyncha</taxon>
        <taxon>Aphidomorpha</taxon>
        <taxon>Aphidoidea</taxon>
        <taxon>Aphididae</taxon>
        <taxon>Lachninae</taxon>
        <taxon>Cinara</taxon>
    </lineage>
</organism>
<reference evidence="1 2" key="1">
    <citation type="submission" date="2019-08" db="EMBL/GenBank/DDBJ databases">
        <authorList>
            <person name="Alioto T."/>
            <person name="Alioto T."/>
            <person name="Gomez Garrido J."/>
        </authorList>
    </citation>
    <scope>NUCLEOTIDE SEQUENCE [LARGE SCALE GENOMIC DNA]</scope>
</reference>